<dbReference type="EMBL" id="FKJW01000004">
    <property type="protein sequence ID" value="SAJ96682.1"/>
    <property type="molecule type" value="Genomic_DNA"/>
</dbReference>
<name>A0ABD7L5S4_9BURK</name>
<evidence type="ECO:0008006" key="5">
    <source>
        <dbReference type="Google" id="ProtNLM"/>
    </source>
</evidence>
<dbReference type="AlphaFoldDB" id="A0ABD7L5S4"/>
<organism evidence="1 4">
    <name type="scientific">Burkholderia multivorans</name>
    <dbReference type="NCBI Taxonomy" id="87883"/>
    <lineage>
        <taxon>Bacteria</taxon>
        <taxon>Pseudomonadati</taxon>
        <taxon>Pseudomonadota</taxon>
        <taxon>Betaproteobacteria</taxon>
        <taxon>Burkholderiales</taxon>
        <taxon>Burkholderiaceae</taxon>
        <taxon>Burkholderia</taxon>
        <taxon>Burkholderia cepacia complex</taxon>
    </lineage>
</organism>
<sequence length="92" mass="10196">MNLNDIEPAVILARGQYATVNGEYKTAMSLLQTRVQGACDALRHALQNDTDRIQLIDQTAILLSEIRETSVIAAQLKAQKDELWEAAWGGKK</sequence>
<gene>
    <name evidence="3" type="ORF">UA18_02422</name>
    <name evidence="1" type="ORF">UA18_03207</name>
    <name evidence="2" type="ORF">UA18_03475</name>
</gene>
<dbReference type="EMBL" id="FKJW01000004">
    <property type="protein sequence ID" value="SAJ95485.1"/>
    <property type="molecule type" value="Genomic_DNA"/>
</dbReference>
<comment type="caution">
    <text evidence="1">The sequence shown here is derived from an EMBL/GenBank/DDBJ whole genome shotgun (WGS) entry which is preliminary data.</text>
</comment>
<protein>
    <recommendedName>
        <fullName evidence="5">Bacteriophage protein</fullName>
    </recommendedName>
</protein>
<evidence type="ECO:0000313" key="2">
    <source>
        <dbReference type="EMBL" id="SAJ96682.1"/>
    </source>
</evidence>
<dbReference type="RefSeq" id="WP_088925847.1">
    <property type="nucleotide sequence ID" value="NZ_CADFGW010000029.1"/>
</dbReference>
<dbReference type="EMBL" id="FKJW01000003">
    <property type="protein sequence ID" value="SAK20273.1"/>
    <property type="molecule type" value="Genomic_DNA"/>
</dbReference>
<evidence type="ECO:0000313" key="1">
    <source>
        <dbReference type="EMBL" id="SAJ95485.1"/>
    </source>
</evidence>
<accession>A0ABD7L5S4</accession>
<evidence type="ECO:0000313" key="4">
    <source>
        <dbReference type="Proteomes" id="UP000196218"/>
    </source>
</evidence>
<dbReference type="Proteomes" id="UP000196218">
    <property type="component" value="Unassembled WGS sequence"/>
</dbReference>
<reference evidence="1 4" key="1">
    <citation type="submission" date="2016-04" db="EMBL/GenBank/DDBJ databases">
        <authorList>
            <person name="Peeters C."/>
        </authorList>
    </citation>
    <scope>NUCLEOTIDE SEQUENCE [LARGE SCALE GENOMIC DNA]</scope>
    <source>
        <strain evidence="1">LMG 29311</strain>
    </source>
</reference>
<proteinExistence type="predicted"/>
<evidence type="ECO:0000313" key="3">
    <source>
        <dbReference type="EMBL" id="SAK20273.1"/>
    </source>
</evidence>